<feature type="transmembrane region" description="Helical" evidence="1">
    <location>
        <begin position="111"/>
        <end position="130"/>
    </location>
</feature>
<organism evidence="2 3">
    <name type="scientific">Duganella flavida</name>
    <dbReference type="NCBI Taxonomy" id="2692175"/>
    <lineage>
        <taxon>Bacteria</taxon>
        <taxon>Pseudomonadati</taxon>
        <taxon>Pseudomonadota</taxon>
        <taxon>Betaproteobacteria</taxon>
        <taxon>Burkholderiales</taxon>
        <taxon>Oxalobacteraceae</taxon>
        <taxon>Telluria group</taxon>
        <taxon>Duganella</taxon>
    </lineage>
</organism>
<feature type="transmembrane region" description="Helical" evidence="1">
    <location>
        <begin position="84"/>
        <end position="104"/>
    </location>
</feature>
<keyword evidence="1" id="KW-1133">Transmembrane helix</keyword>
<keyword evidence="1" id="KW-0812">Transmembrane</keyword>
<feature type="transmembrane region" description="Helical" evidence="1">
    <location>
        <begin position="173"/>
        <end position="198"/>
    </location>
</feature>
<accession>A0A6L8K7P2</accession>
<evidence type="ECO:0000313" key="3">
    <source>
        <dbReference type="Proteomes" id="UP000479335"/>
    </source>
</evidence>
<proteinExistence type="predicted"/>
<evidence type="ECO:0000313" key="2">
    <source>
        <dbReference type="EMBL" id="MYM23509.1"/>
    </source>
</evidence>
<evidence type="ECO:0008006" key="4">
    <source>
        <dbReference type="Google" id="ProtNLM"/>
    </source>
</evidence>
<comment type="caution">
    <text evidence="2">The sequence shown here is derived from an EMBL/GenBank/DDBJ whole genome shotgun (WGS) entry which is preliminary data.</text>
</comment>
<feature type="transmembrane region" description="Helical" evidence="1">
    <location>
        <begin position="12"/>
        <end position="32"/>
    </location>
</feature>
<reference evidence="2 3" key="1">
    <citation type="submission" date="2019-12" db="EMBL/GenBank/DDBJ databases">
        <title>Novel species isolated from a subtropical stream in China.</title>
        <authorList>
            <person name="Lu H."/>
        </authorList>
    </citation>
    <scope>NUCLEOTIDE SEQUENCE [LARGE SCALE GENOMIC DNA]</scope>
    <source>
        <strain evidence="2 3">FT135W</strain>
    </source>
</reference>
<gene>
    <name evidence="2" type="ORF">GTP46_12705</name>
</gene>
<protein>
    <recommendedName>
        <fullName evidence="4">DUF2029 domain-containing protein</fullName>
    </recommendedName>
</protein>
<feature type="transmembrane region" description="Helical" evidence="1">
    <location>
        <begin position="142"/>
        <end position="166"/>
    </location>
</feature>
<feature type="transmembrane region" description="Helical" evidence="1">
    <location>
        <begin position="204"/>
        <end position="225"/>
    </location>
</feature>
<dbReference type="AlphaFoldDB" id="A0A6L8K7P2"/>
<dbReference type="RefSeq" id="WP_161007004.1">
    <property type="nucleotide sequence ID" value="NZ_WWCN01000007.1"/>
</dbReference>
<dbReference type="Proteomes" id="UP000479335">
    <property type="component" value="Unassembled WGS sequence"/>
</dbReference>
<name>A0A6L8K7P2_9BURK</name>
<evidence type="ECO:0000256" key="1">
    <source>
        <dbReference type="SAM" id="Phobius"/>
    </source>
</evidence>
<keyword evidence="1" id="KW-0472">Membrane</keyword>
<feature type="transmembrane region" description="Helical" evidence="1">
    <location>
        <begin position="232"/>
        <end position="250"/>
    </location>
</feature>
<feature type="transmembrane region" description="Helical" evidence="1">
    <location>
        <begin position="288"/>
        <end position="305"/>
    </location>
</feature>
<keyword evidence="3" id="KW-1185">Reference proteome</keyword>
<sequence>MTTSAALTRKQLLILIGGFAALALLVMIWRWGGTVEDSLAYFNTARYLRGEIPASELRAPFPYRLLAPALAAAIPGDTRQSFALLNWLCISATAVMMTLAALRAGIGRKGAVIAGLLLLLSVPTFWYAPYLLTDPASLCARAAFVLAVLSGQPWLAAVAGVAGAAVREENILLLVWLLAMRRIAIMPGLVALAAAGAWMVAVRWWLIPGLPSYVWAPSIYTVITALKDVRSLASLVTAAGLVLPLALLGMRGSASSAPALQPLKSLLLLMVLPPLYAALCVRIDGRAIWGLYPMLAPFAALWLAARLEQWTPAKVPA</sequence>
<feature type="transmembrane region" description="Helical" evidence="1">
    <location>
        <begin position="262"/>
        <end position="281"/>
    </location>
</feature>
<dbReference type="EMBL" id="WWCN01000007">
    <property type="protein sequence ID" value="MYM23509.1"/>
    <property type="molecule type" value="Genomic_DNA"/>
</dbReference>